<dbReference type="PROSITE" id="PS00383">
    <property type="entry name" value="TYR_PHOSPHATASE_1"/>
    <property type="match status" value="1"/>
</dbReference>
<accession>X0ZF46</accession>
<evidence type="ECO:0008006" key="6">
    <source>
        <dbReference type="Google" id="ProtNLM"/>
    </source>
</evidence>
<feature type="domain" description="Tyrosine specific protein phosphatases" evidence="4">
    <location>
        <begin position="67"/>
        <end position="125"/>
    </location>
</feature>
<dbReference type="SUPFAM" id="SSF52799">
    <property type="entry name" value="(Phosphotyrosine protein) phosphatases II"/>
    <property type="match status" value="1"/>
</dbReference>
<evidence type="ECO:0000259" key="4">
    <source>
        <dbReference type="PROSITE" id="PS50056"/>
    </source>
</evidence>
<evidence type="ECO:0000256" key="2">
    <source>
        <dbReference type="ARBA" id="ARBA00022912"/>
    </source>
</evidence>
<evidence type="ECO:0000256" key="1">
    <source>
        <dbReference type="ARBA" id="ARBA00022801"/>
    </source>
</evidence>
<reference evidence="5" key="1">
    <citation type="journal article" date="2014" name="Front. Microbiol.">
        <title>High frequency of phylogenetically diverse reductive dehalogenase-homologous genes in deep subseafloor sedimentary metagenomes.</title>
        <authorList>
            <person name="Kawai M."/>
            <person name="Futagami T."/>
            <person name="Toyoda A."/>
            <person name="Takaki Y."/>
            <person name="Nishi S."/>
            <person name="Hori S."/>
            <person name="Arai W."/>
            <person name="Tsubouchi T."/>
            <person name="Morono Y."/>
            <person name="Uchiyama I."/>
            <person name="Ito T."/>
            <person name="Fujiyama A."/>
            <person name="Inagaki F."/>
            <person name="Takami H."/>
        </authorList>
    </citation>
    <scope>NUCLEOTIDE SEQUENCE</scope>
    <source>
        <strain evidence="5">Expedition CK06-06</strain>
    </source>
</reference>
<name>X0ZF46_9ZZZZ</name>
<feature type="domain" description="Tyrosine-protein phosphatase" evidence="3">
    <location>
        <begin position="6"/>
        <end position="146"/>
    </location>
</feature>
<dbReference type="GO" id="GO:0004721">
    <property type="term" value="F:phosphoprotein phosphatase activity"/>
    <property type="evidence" value="ECO:0007669"/>
    <property type="project" value="UniProtKB-KW"/>
</dbReference>
<dbReference type="AlphaFoldDB" id="X0ZF46"/>
<evidence type="ECO:0000259" key="3">
    <source>
        <dbReference type="PROSITE" id="PS50054"/>
    </source>
</evidence>
<dbReference type="GO" id="GO:0043409">
    <property type="term" value="P:negative regulation of MAPK cascade"/>
    <property type="evidence" value="ECO:0007669"/>
    <property type="project" value="TreeGrafter"/>
</dbReference>
<keyword evidence="1" id="KW-0378">Hydrolase</keyword>
<dbReference type="InterPro" id="IPR000340">
    <property type="entry name" value="Dual-sp_phosphatase_cat-dom"/>
</dbReference>
<organism evidence="5">
    <name type="scientific">marine sediment metagenome</name>
    <dbReference type="NCBI Taxonomy" id="412755"/>
    <lineage>
        <taxon>unclassified sequences</taxon>
        <taxon>metagenomes</taxon>
        <taxon>ecological metagenomes</taxon>
    </lineage>
</organism>
<dbReference type="InterPro" id="IPR020422">
    <property type="entry name" value="TYR_PHOSPHATASE_DUAL_dom"/>
</dbReference>
<dbReference type="PANTHER" id="PTHR10159:SF519">
    <property type="entry name" value="DUAL SPECIFICITY PROTEIN PHOSPHATASE MPK3"/>
    <property type="match status" value="1"/>
</dbReference>
<dbReference type="Pfam" id="PF00782">
    <property type="entry name" value="DSPc"/>
    <property type="match status" value="1"/>
</dbReference>
<dbReference type="InterPro" id="IPR000387">
    <property type="entry name" value="Tyr_Pase_dom"/>
</dbReference>
<evidence type="ECO:0000313" key="5">
    <source>
        <dbReference type="EMBL" id="GAG56822.1"/>
    </source>
</evidence>
<proteinExistence type="predicted"/>
<dbReference type="PROSITE" id="PS50056">
    <property type="entry name" value="TYR_PHOSPHATASE_2"/>
    <property type="match status" value="1"/>
</dbReference>
<dbReference type="Gene3D" id="3.90.190.10">
    <property type="entry name" value="Protein tyrosine phosphatase superfamily"/>
    <property type="match status" value="1"/>
</dbReference>
<dbReference type="GO" id="GO:0005737">
    <property type="term" value="C:cytoplasm"/>
    <property type="evidence" value="ECO:0007669"/>
    <property type="project" value="TreeGrafter"/>
</dbReference>
<dbReference type="CDD" id="cd14498">
    <property type="entry name" value="DSP"/>
    <property type="match status" value="1"/>
</dbReference>
<dbReference type="PANTHER" id="PTHR10159">
    <property type="entry name" value="DUAL SPECIFICITY PROTEIN PHOSPHATASE"/>
    <property type="match status" value="1"/>
</dbReference>
<protein>
    <recommendedName>
        <fullName evidence="6">Tyrosine specific protein phosphatases domain-containing protein</fullName>
    </recommendedName>
</protein>
<keyword evidence="2" id="KW-0904">Protein phosphatase</keyword>
<comment type="caution">
    <text evidence="5">The sequence shown here is derived from an EMBL/GenBank/DDBJ whole genome shotgun (WGS) entry which is preliminary data.</text>
</comment>
<dbReference type="InterPro" id="IPR029021">
    <property type="entry name" value="Prot-tyrosine_phosphatase-like"/>
</dbReference>
<dbReference type="SMART" id="SM00195">
    <property type="entry name" value="DSPc"/>
    <property type="match status" value="1"/>
</dbReference>
<dbReference type="EMBL" id="BART01007365">
    <property type="protein sequence ID" value="GAG56822.1"/>
    <property type="molecule type" value="Genomic_DNA"/>
</dbReference>
<sequence length="151" mass="17846">MVELDQIYRVHKNLYIGAYWPRLNFENFKKIGITAIVNLMDDNFYDPTELGFNYLYKGFPDDWYPPHDYLTEILSFIDQHIEKGKVLVHCAMGISRSGGIIIAWLLKKYPKWTWNDGLEYVNKSRLVFPAVEIKSSILDYFESLEGIRREI</sequence>
<dbReference type="InterPro" id="IPR016130">
    <property type="entry name" value="Tyr_Pase_AS"/>
</dbReference>
<dbReference type="PROSITE" id="PS50054">
    <property type="entry name" value="TYR_PHOSPHATASE_DUAL"/>
    <property type="match status" value="1"/>
</dbReference>
<gene>
    <name evidence="5" type="ORF">S01H4_16772</name>
</gene>